<name>A0AAN9R113_CANGL</name>
<comment type="caution">
    <text evidence="1">The sequence shown here is derived from an EMBL/GenBank/DDBJ whole genome shotgun (WGS) entry which is preliminary data.</text>
</comment>
<gene>
    <name evidence="1" type="ORF">VNO77_08404</name>
</gene>
<evidence type="ECO:0000313" key="2">
    <source>
        <dbReference type="Proteomes" id="UP001367508"/>
    </source>
</evidence>
<protein>
    <submittedName>
        <fullName evidence="1">Uncharacterized protein</fullName>
    </submittedName>
</protein>
<proteinExistence type="predicted"/>
<reference evidence="1 2" key="1">
    <citation type="submission" date="2024-01" db="EMBL/GenBank/DDBJ databases">
        <title>The genomes of 5 underutilized Papilionoideae crops provide insights into root nodulation and disease resistanc.</title>
        <authorList>
            <person name="Jiang F."/>
        </authorList>
    </citation>
    <scope>NUCLEOTIDE SEQUENCE [LARGE SCALE GENOMIC DNA]</scope>
    <source>
        <strain evidence="1">LVBAO_FW01</strain>
        <tissue evidence="1">Leaves</tissue>
    </source>
</reference>
<dbReference type="EMBL" id="JAYMYQ010000002">
    <property type="protein sequence ID" value="KAK7350178.1"/>
    <property type="molecule type" value="Genomic_DNA"/>
</dbReference>
<accession>A0AAN9R113</accession>
<sequence length="144" mass="16598">MLFRPLCQSKIVPERRAVWLGYEASVLCILVPPIKADPLMSAGRLILYEAYPIVILDEVGRPLLEPPSLPLVFVSNSSRVPCSTLFRAGYLRYLRVIRVDSTTLSHRFSLIQTYNSRNIYGSLPLRNQFILRRVFVCRRYLRGL</sequence>
<keyword evidence="2" id="KW-1185">Reference proteome</keyword>
<dbReference type="Proteomes" id="UP001367508">
    <property type="component" value="Unassembled WGS sequence"/>
</dbReference>
<organism evidence="1 2">
    <name type="scientific">Canavalia gladiata</name>
    <name type="common">Sword bean</name>
    <name type="synonym">Dolichos gladiatus</name>
    <dbReference type="NCBI Taxonomy" id="3824"/>
    <lineage>
        <taxon>Eukaryota</taxon>
        <taxon>Viridiplantae</taxon>
        <taxon>Streptophyta</taxon>
        <taxon>Embryophyta</taxon>
        <taxon>Tracheophyta</taxon>
        <taxon>Spermatophyta</taxon>
        <taxon>Magnoliopsida</taxon>
        <taxon>eudicotyledons</taxon>
        <taxon>Gunneridae</taxon>
        <taxon>Pentapetalae</taxon>
        <taxon>rosids</taxon>
        <taxon>fabids</taxon>
        <taxon>Fabales</taxon>
        <taxon>Fabaceae</taxon>
        <taxon>Papilionoideae</taxon>
        <taxon>50 kb inversion clade</taxon>
        <taxon>NPAAA clade</taxon>
        <taxon>indigoferoid/millettioid clade</taxon>
        <taxon>Phaseoleae</taxon>
        <taxon>Canavalia</taxon>
    </lineage>
</organism>
<evidence type="ECO:0000313" key="1">
    <source>
        <dbReference type="EMBL" id="KAK7350178.1"/>
    </source>
</evidence>
<dbReference type="AlphaFoldDB" id="A0AAN9R113"/>